<feature type="transmembrane region" description="Helical" evidence="15">
    <location>
        <begin position="1008"/>
        <end position="1026"/>
    </location>
</feature>
<feature type="binding site" evidence="13">
    <location>
        <position position="812"/>
    </location>
    <ligand>
        <name>ATP</name>
        <dbReference type="ChEBI" id="CHEBI:30616"/>
    </ligand>
</feature>
<keyword evidence="10 15" id="KW-0472">Membrane</keyword>
<accession>Q23UD0</accession>
<dbReference type="InterPro" id="IPR032630">
    <property type="entry name" value="P_typ_ATPase_c"/>
</dbReference>
<feature type="binding site" evidence="13">
    <location>
        <position position="714"/>
    </location>
    <ligand>
        <name>ATP</name>
        <dbReference type="ChEBI" id="CHEBI:30616"/>
    </ligand>
</feature>
<dbReference type="SUPFAM" id="SSF56784">
    <property type="entry name" value="HAD-like"/>
    <property type="match status" value="1"/>
</dbReference>
<evidence type="ECO:0000256" key="2">
    <source>
        <dbReference type="ARBA" id="ARBA00008109"/>
    </source>
</evidence>
<dbReference type="InterPro" id="IPR036412">
    <property type="entry name" value="HAD-like_sf"/>
</dbReference>
<feature type="transmembrane region" description="Helical" evidence="15">
    <location>
        <begin position="1079"/>
        <end position="1099"/>
    </location>
</feature>
<dbReference type="NCBIfam" id="TIGR01652">
    <property type="entry name" value="ATPase-Plipid"/>
    <property type="match status" value="1"/>
</dbReference>
<dbReference type="GeneID" id="7827716"/>
<comment type="catalytic activity">
    <reaction evidence="11 15">
        <text>ATP + H2O + phospholipidSide 1 = ADP + phosphate + phospholipidSide 2.</text>
        <dbReference type="EC" id="7.6.2.1"/>
    </reaction>
</comment>
<name>Q23UD0_TETTS</name>
<evidence type="ECO:0000256" key="9">
    <source>
        <dbReference type="ARBA" id="ARBA00022989"/>
    </source>
</evidence>
<dbReference type="GO" id="GO:0140326">
    <property type="term" value="F:ATPase-coupled intramembrane lipid transporter activity"/>
    <property type="evidence" value="ECO:0007669"/>
    <property type="project" value="UniProtKB-EC"/>
</dbReference>
<feature type="domain" description="P-type ATPase N-terminal" evidence="17">
    <location>
        <begin position="58"/>
        <end position="103"/>
    </location>
</feature>
<comment type="cofactor">
    <cofactor evidence="14">
        <name>Mg(2+)</name>
        <dbReference type="ChEBI" id="CHEBI:18420"/>
    </cofactor>
</comment>
<dbReference type="InterPro" id="IPR023298">
    <property type="entry name" value="ATPase_P-typ_TM_dom_sf"/>
</dbReference>
<dbReference type="InterPro" id="IPR044492">
    <property type="entry name" value="P_typ_ATPase_HD_dom"/>
</dbReference>
<feature type="binding site" evidence="13">
    <location>
        <position position="836"/>
    </location>
    <ligand>
        <name>ATP</name>
        <dbReference type="ChEBI" id="CHEBI:30616"/>
    </ligand>
</feature>
<feature type="binding site" evidence="14">
    <location>
        <position position="833"/>
    </location>
    <ligand>
        <name>Mg(2+)</name>
        <dbReference type="ChEBI" id="CHEBI:18420"/>
    </ligand>
</feature>
<evidence type="ECO:0000256" key="11">
    <source>
        <dbReference type="ARBA" id="ARBA00034036"/>
    </source>
</evidence>
<feature type="transmembrane region" description="Helical" evidence="15">
    <location>
        <begin position="304"/>
        <end position="327"/>
    </location>
</feature>
<evidence type="ECO:0000259" key="18">
    <source>
        <dbReference type="Pfam" id="PF16212"/>
    </source>
</evidence>
<evidence type="ECO:0000256" key="14">
    <source>
        <dbReference type="PIRSR" id="PIRSR606539-3"/>
    </source>
</evidence>
<feature type="binding site" evidence="13">
    <location>
        <position position="421"/>
    </location>
    <ligand>
        <name>ATP</name>
        <dbReference type="ChEBI" id="CHEBI:30616"/>
    </ligand>
</feature>
<sequence length="1172" mass="137146">MSEMLTRLLTFNSSSNNRVQYDNVEYETYRFCVKRRARGDNLKKQRMLYAFIPDYVLKSNKIQTSKYTILNFIPKILQYQFSKLANIYFFIIGLMQMIPSISISDGKPVMFLPFSVIMGVSAFKELLEDMKRHRQDRRENKGFVQRIDKQEVIQTQSQDIYPGHVIKIEKNQQIPADIVILKVSDENGICFVETMNLDGETNLKQKTSVKEVQELTIDDIEQNISVTYEAPNRYLYQFNGKIKYQDKFEVSLNNSNVLLKGSDLRNTEYVYGLVIYTGPETKVMMNSIEPSPKLSSLERQMNKLIIVLFLIQMLLCVFSAYLSYFMFKDSKDEMDYLYHHDSNQDSEINISITKFIFIKWGTWVLIFTNFIPISLLVTLELVKFYQGFQVQRDEKYYYNVSVQSSSLNEELGQINHIFSDKTGTLTQNKMEFKSICVEGINYGGSNQGTNPKISSISRISTFTNNLKKEKNVDFEDYNFQIQLQQNNQRVWDALYCLAICHNVIAELPDIDDQTKEITYNAASPDELALVSFAKFSGLTFKGAETIHNKEYYNVRNNIKHLDEVYEILQVFEFDSTRKRFTIITRSQKNEIEMFMKGADNIIESLLGEPDNWEREVLLKTKKVAHEYATQGLRTLYLAKRAINNDFYNQWEQQYNNAKKELVDREQKMEKIRLLIEKDLKLLGCTAIEDKLQDDVGPTIYQFRQSGIKFWVLTGDKKETAINISLSSKIIDQDTHLIDLDFNNEEDLRKSIEQYNQDLETQNCFGQKKKESVIIQGETFHFIEKNKELSSAFVKLCLKTETVIGCRFSPKQKQAVVQMVRQNTKYYPTLAIGDGANDVNMILQAHVGVGIKGVEGSQASRASDFSISEFKQLRYLLYDFGRECYRKNSELVLYNFYKNVLLVVPQWWYGLLYNMFSGVSFYDPWLYQLYNTFYTALPIVIYAIIDREHRQEDLIYSSDLYLPGMSYNHFNVKKYIMNLINGCFQSFILMYFTFATLENRNLNEESNSYSFYAVTGMVSYGLSVLVSNLKIFTFSYANTFYSIFFVFGSYAFYLITYYFFTEYNLKNDLYKSFSFMNSNLTIYFLTILVASICFLLDLLYQRLVDFYQSSIHEQNLVDNPPEKPTKQMSLILSTSQKQSVVKNSNYHYQQMLLQNSQNQIELQNLNQHFSQKF</sequence>
<dbReference type="NCBIfam" id="TIGR01494">
    <property type="entry name" value="ATPase_P-type"/>
    <property type="match status" value="1"/>
</dbReference>
<dbReference type="SUPFAM" id="SSF81660">
    <property type="entry name" value="Metal cation-transporting ATPase, ATP-binding domain N"/>
    <property type="match status" value="1"/>
</dbReference>
<evidence type="ECO:0000256" key="10">
    <source>
        <dbReference type="ARBA" id="ARBA00023136"/>
    </source>
</evidence>
<dbReference type="EC" id="7.6.2.1" evidence="15"/>
<dbReference type="SFLD" id="SFLDF00027">
    <property type="entry name" value="p-type_atpase"/>
    <property type="match status" value="1"/>
</dbReference>
<dbReference type="SFLD" id="SFLDG00002">
    <property type="entry name" value="C1.7:_P-type_atpase_like"/>
    <property type="match status" value="1"/>
</dbReference>
<feature type="transmembrane region" description="Helical" evidence="15">
    <location>
        <begin position="890"/>
        <end position="908"/>
    </location>
</feature>
<keyword evidence="9 15" id="KW-1133">Transmembrane helix</keyword>
<evidence type="ECO:0000256" key="8">
    <source>
        <dbReference type="ARBA" id="ARBA00022967"/>
    </source>
</evidence>
<proteinExistence type="inferred from homology"/>
<feature type="domain" description="P-type ATPase C-terminal" evidence="18">
    <location>
        <begin position="860"/>
        <end position="1106"/>
    </location>
</feature>
<reference evidence="20" key="1">
    <citation type="journal article" date="2006" name="PLoS Biol.">
        <title>Macronuclear genome sequence of the ciliate Tetrahymena thermophila, a model eukaryote.</title>
        <authorList>
            <person name="Eisen J.A."/>
            <person name="Coyne R.S."/>
            <person name="Wu M."/>
            <person name="Wu D."/>
            <person name="Thiagarajan M."/>
            <person name="Wortman J.R."/>
            <person name="Badger J.H."/>
            <person name="Ren Q."/>
            <person name="Amedeo P."/>
            <person name="Jones K.M."/>
            <person name="Tallon L.J."/>
            <person name="Delcher A.L."/>
            <person name="Salzberg S.L."/>
            <person name="Silva J.C."/>
            <person name="Haas B.J."/>
            <person name="Majoros W.H."/>
            <person name="Farzad M."/>
            <person name="Carlton J.M."/>
            <person name="Smith R.K. Jr."/>
            <person name="Garg J."/>
            <person name="Pearlman R.E."/>
            <person name="Karrer K.M."/>
            <person name="Sun L."/>
            <person name="Manning G."/>
            <person name="Elde N.C."/>
            <person name="Turkewitz A.P."/>
            <person name="Asai D.J."/>
            <person name="Wilkes D.E."/>
            <person name="Wang Y."/>
            <person name="Cai H."/>
            <person name="Collins K."/>
            <person name="Stewart B.A."/>
            <person name="Lee S.R."/>
            <person name="Wilamowska K."/>
            <person name="Weinberg Z."/>
            <person name="Ruzzo W.L."/>
            <person name="Wloga D."/>
            <person name="Gaertig J."/>
            <person name="Frankel J."/>
            <person name="Tsao C.-C."/>
            <person name="Gorovsky M.A."/>
            <person name="Keeling P.J."/>
            <person name="Waller R.F."/>
            <person name="Patron N.J."/>
            <person name="Cherry J.M."/>
            <person name="Stover N.A."/>
            <person name="Krieger C.J."/>
            <person name="del Toro C."/>
            <person name="Ryder H.F."/>
            <person name="Williamson S.C."/>
            <person name="Barbeau R.A."/>
            <person name="Hamilton E.P."/>
            <person name="Orias E."/>
        </authorList>
    </citation>
    <scope>NUCLEOTIDE SEQUENCE [LARGE SCALE GENOMIC DNA]</scope>
    <source>
        <strain evidence="20">SB210</strain>
    </source>
</reference>
<protein>
    <recommendedName>
        <fullName evidence="15">Phospholipid-transporting ATPase</fullName>
        <ecNumber evidence="15">7.6.2.1</ecNumber>
    </recommendedName>
</protein>
<evidence type="ECO:0000256" key="7">
    <source>
        <dbReference type="ARBA" id="ARBA00022842"/>
    </source>
</evidence>
<feature type="binding site" evidence="13">
    <location>
        <position position="713"/>
    </location>
    <ligand>
        <name>ATP</name>
        <dbReference type="ChEBI" id="CHEBI:30616"/>
    </ligand>
</feature>
<feature type="binding site" evidence="14">
    <location>
        <position position="422"/>
    </location>
    <ligand>
        <name>Mg(2+)</name>
        <dbReference type="ChEBI" id="CHEBI:18420"/>
    </ligand>
</feature>
<keyword evidence="16" id="KW-0175">Coiled coil</keyword>
<feature type="binding site" evidence="13">
    <location>
        <position position="806"/>
    </location>
    <ligand>
        <name>ATP</name>
        <dbReference type="ChEBI" id="CHEBI:30616"/>
    </ligand>
</feature>
<dbReference type="InterPro" id="IPR032631">
    <property type="entry name" value="P-type_ATPase_N"/>
</dbReference>
<dbReference type="KEGG" id="tet:TTHERM_00797960"/>
<gene>
    <name evidence="19" type="ORF">TTHERM_00797960</name>
</gene>
<feature type="coiled-coil region" evidence="16">
    <location>
        <begin position="647"/>
        <end position="674"/>
    </location>
</feature>
<feature type="binding site" evidence="13">
    <location>
        <position position="837"/>
    </location>
    <ligand>
        <name>ATP</name>
        <dbReference type="ChEBI" id="CHEBI:30616"/>
    </ligand>
</feature>
<feature type="binding site" evidence="14">
    <location>
        <position position="837"/>
    </location>
    <ligand>
        <name>Mg(2+)</name>
        <dbReference type="ChEBI" id="CHEBI:18420"/>
    </ligand>
</feature>
<feature type="binding site" evidence="13">
    <location>
        <position position="573"/>
    </location>
    <ligand>
        <name>ATP</name>
        <dbReference type="ChEBI" id="CHEBI:30616"/>
    </ligand>
</feature>
<dbReference type="InParanoid" id="Q23UD0"/>
<keyword evidence="7 14" id="KW-0460">Magnesium</keyword>
<feature type="transmembrane region" description="Helical" evidence="15">
    <location>
        <begin position="360"/>
        <end position="382"/>
    </location>
</feature>
<evidence type="ECO:0000256" key="13">
    <source>
        <dbReference type="PIRSR" id="PIRSR606539-2"/>
    </source>
</evidence>
<evidence type="ECO:0000256" key="12">
    <source>
        <dbReference type="PIRSR" id="PIRSR606539-1"/>
    </source>
</evidence>
<evidence type="ECO:0000256" key="16">
    <source>
        <dbReference type="SAM" id="Coils"/>
    </source>
</evidence>
<dbReference type="OMA" id="SITIMSW"/>
<feature type="binding site" evidence="13">
    <location>
        <position position="596"/>
    </location>
    <ligand>
        <name>ATP</name>
        <dbReference type="ChEBI" id="CHEBI:30616"/>
    </ligand>
</feature>
<dbReference type="FunFam" id="3.40.50.1000:FF:000084">
    <property type="entry name" value="Phospholipid-transporting ATPase"/>
    <property type="match status" value="1"/>
</dbReference>
<dbReference type="SFLD" id="SFLDS00003">
    <property type="entry name" value="Haloacid_Dehalogenase"/>
    <property type="match status" value="1"/>
</dbReference>
<evidence type="ECO:0000256" key="1">
    <source>
        <dbReference type="ARBA" id="ARBA00004141"/>
    </source>
</evidence>
<dbReference type="SUPFAM" id="SSF81653">
    <property type="entry name" value="Calcium ATPase, transduction domain A"/>
    <property type="match status" value="1"/>
</dbReference>
<feature type="binding site" evidence="13">
    <location>
        <position position="633"/>
    </location>
    <ligand>
        <name>ATP</name>
        <dbReference type="ChEBI" id="CHEBI:30616"/>
    </ligand>
</feature>
<dbReference type="InterPro" id="IPR023299">
    <property type="entry name" value="ATPase_P-typ_cyto_dom_N"/>
</dbReference>
<dbReference type="PANTHER" id="PTHR24092:SF150">
    <property type="entry name" value="PHOSPHOLIPID-TRANSPORTING ATPASE"/>
    <property type="match status" value="1"/>
</dbReference>
<dbReference type="EMBL" id="GG662628">
    <property type="protein sequence ID" value="EAS00135.1"/>
    <property type="molecule type" value="Genomic_DNA"/>
</dbReference>
<evidence type="ECO:0000313" key="20">
    <source>
        <dbReference type="Proteomes" id="UP000009168"/>
    </source>
</evidence>
<dbReference type="GO" id="GO:0016887">
    <property type="term" value="F:ATP hydrolysis activity"/>
    <property type="evidence" value="ECO:0007669"/>
    <property type="project" value="InterPro"/>
</dbReference>
<dbReference type="PROSITE" id="PS00154">
    <property type="entry name" value="ATPASE_E1_E2"/>
    <property type="match status" value="1"/>
</dbReference>
<comment type="subcellular location">
    <subcellularLocation>
        <location evidence="1 15">Membrane</location>
        <topology evidence="1 15">Multi-pass membrane protein</topology>
    </subcellularLocation>
</comment>
<keyword evidence="20" id="KW-1185">Reference proteome</keyword>
<dbReference type="Pfam" id="PF16212">
    <property type="entry name" value="PhoLip_ATPase_C"/>
    <property type="match status" value="1"/>
</dbReference>
<dbReference type="GO" id="GO:0005524">
    <property type="term" value="F:ATP binding"/>
    <property type="evidence" value="ECO:0007669"/>
    <property type="project" value="UniProtKB-UniRule"/>
</dbReference>
<feature type="transmembrane region" description="Helical" evidence="15">
    <location>
        <begin position="84"/>
        <end position="103"/>
    </location>
</feature>
<feature type="transmembrane region" description="Helical" evidence="15">
    <location>
        <begin position="928"/>
        <end position="944"/>
    </location>
</feature>
<feature type="binding site" evidence="13">
    <location>
        <position position="420"/>
    </location>
    <ligand>
        <name>ATP</name>
        <dbReference type="ChEBI" id="CHEBI:30616"/>
    </ligand>
</feature>
<evidence type="ECO:0000259" key="17">
    <source>
        <dbReference type="Pfam" id="PF16209"/>
    </source>
</evidence>
<dbReference type="InterPro" id="IPR008250">
    <property type="entry name" value="ATPase_P-typ_transduc_dom_A_sf"/>
</dbReference>
<dbReference type="eggNOG" id="KOG0206">
    <property type="taxonomic scope" value="Eukaryota"/>
</dbReference>
<keyword evidence="6 13" id="KW-0067">ATP-binding</keyword>
<dbReference type="InterPro" id="IPR006539">
    <property type="entry name" value="P-type_ATPase_IV"/>
</dbReference>
<evidence type="ECO:0000256" key="6">
    <source>
        <dbReference type="ARBA" id="ARBA00022840"/>
    </source>
</evidence>
<dbReference type="SUPFAM" id="SSF81665">
    <property type="entry name" value="Calcium ATPase, transmembrane domain M"/>
    <property type="match status" value="1"/>
</dbReference>
<feature type="transmembrane region" description="Helical" evidence="15">
    <location>
        <begin position="1038"/>
        <end position="1059"/>
    </location>
</feature>
<dbReference type="InterPro" id="IPR018303">
    <property type="entry name" value="ATPase_P-typ_P_site"/>
</dbReference>
<evidence type="ECO:0000256" key="3">
    <source>
        <dbReference type="ARBA" id="ARBA00022692"/>
    </source>
</evidence>
<dbReference type="OrthoDB" id="377733at2759"/>
<keyword evidence="5 13" id="KW-0547">Nucleotide-binding</keyword>
<feature type="transmembrane region" description="Helical" evidence="15">
    <location>
        <begin position="109"/>
        <end position="127"/>
    </location>
</feature>
<dbReference type="AlphaFoldDB" id="Q23UD0"/>
<evidence type="ECO:0000256" key="5">
    <source>
        <dbReference type="ARBA" id="ARBA00022741"/>
    </source>
</evidence>
<dbReference type="Gene3D" id="2.70.150.10">
    <property type="entry name" value="Calcium-transporting ATPase, cytoplasmic transduction domain A"/>
    <property type="match status" value="1"/>
</dbReference>
<feature type="binding site" evidence="13">
    <location>
        <position position="715"/>
    </location>
    <ligand>
        <name>ATP</name>
        <dbReference type="ChEBI" id="CHEBI:30616"/>
    </ligand>
</feature>
<dbReference type="GO" id="GO:0005886">
    <property type="term" value="C:plasma membrane"/>
    <property type="evidence" value="ECO:0007669"/>
    <property type="project" value="TreeGrafter"/>
</dbReference>
<dbReference type="GO" id="GO:0045332">
    <property type="term" value="P:phospholipid translocation"/>
    <property type="evidence" value="ECO:0007669"/>
    <property type="project" value="TreeGrafter"/>
</dbReference>
<dbReference type="Pfam" id="PF13246">
    <property type="entry name" value="Cation_ATPase"/>
    <property type="match status" value="1"/>
</dbReference>
<evidence type="ECO:0000313" key="19">
    <source>
        <dbReference type="EMBL" id="EAS00135.1"/>
    </source>
</evidence>
<dbReference type="Proteomes" id="UP000009168">
    <property type="component" value="Unassembled WGS sequence"/>
</dbReference>
<dbReference type="Pfam" id="PF16209">
    <property type="entry name" value="PhoLip_ATPase_N"/>
    <property type="match status" value="1"/>
</dbReference>
<dbReference type="HOGENOM" id="CLU_000846_3_1_1"/>
<feature type="binding site" evidence="13">
    <location>
        <position position="526"/>
    </location>
    <ligand>
        <name>ATP</name>
        <dbReference type="ChEBI" id="CHEBI:30616"/>
    </ligand>
</feature>
<dbReference type="InterPro" id="IPR023214">
    <property type="entry name" value="HAD_sf"/>
</dbReference>
<evidence type="ECO:0000256" key="4">
    <source>
        <dbReference type="ARBA" id="ARBA00022723"/>
    </source>
</evidence>
<dbReference type="RefSeq" id="XP_001020380.1">
    <property type="nucleotide sequence ID" value="XM_001020380.1"/>
</dbReference>
<feature type="binding site" evidence="14">
    <location>
        <position position="420"/>
    </location>
    <ligand>
        <name>Mg(2+)</name>
        <dbReference type="ChEBI" id="CHEBI:18420"/>
    </ligand>
</feature>
<dbReference type="PANTHER" id="PTHR24092">
    <property type="entry name" value="PROBABLE PHOSPHOLIPID-TRANSPORTING ATPASE"/>
    <property type="match status" value="1"/>
</dbReference>
<feature type="active site" description="4-aspartylphosphate intermediate" evidence="12">
    <location>
        <position position="420"/>
    </location>
</feature>
<keyword evidence="3 15" id="KW-0812">Transmembrane</keyword>
<feature type="binding site" evidence="13">
    <location>
        <position position="422"/>
    </location>
    <ligand>
        <name>ATP</name>
        <dbReference type="ChEBI" id="CHEBI:30616"/>
    </ligand>
</feature>
<dbReference type="PRINTS" id="PR00119">
    <property type="entry name" value="CATATPASE"/>
</dbReference>
<evidence type="ECO:0000256" key="15">
    <source>
        <dbReference type="RuleBase" id="RU362033"/>
    </source>
</evidence>
<organism evidence="19 20">
    <name type="scientific">Tetrahymena thermophila (strain SB210)</name>
    <dbReference type="NCBI Taxonomy" id="312017"/>
    <lineage>
        <taxon>Eukaryota</taxon>
        <taxon>Sar</taxon>
        <taxon>Alveolata</taxon>
        <taxon>Ciliophora</taxon>
        <taxon>Intramacronucleata</taxon>
        <taxon>Oligohymenophorea</taxon>
        <taxon>Hymenostomatida</taxon>
        <taxon>Tetrahymenina</taxon>
        <taxon>Tetrahymenidae</taxon>
        <taxon>Tetrahymena</taxon>
    </lineage>
</organism>
<feature type="transmembrane region" description="Helical" evidence="15">
    <location>
        <begin position="974"/>
        <end position="996"/>
    </location>
</feature>
<keyword evidence="4 14" id="KW-0479">Metal-binding</keyword>
<dbReference type="Gene3D" id="3.40.50.1000">
    <property type="entry name" value="HAD superfamily/HAD-like"/>
    <property type="match status" value="1"/>
</dbReference>
<dbReference type="Gene3D" id="3.40.1110.10">
    <property type="entry name" value="Calcium-transporting ATPase, cytoplasmic domain N"/>
    <property type="match status" value="1"/>
</dbReference>
<dbReference type="InterPro" id="IPR001757">
    <property type="entry name" value="P_typ_ATPase"/>
</dbReference>
<keyword evidence="8 15" id="KW-1278">Translocase</keyword>
<comment type="similarity">
    <text evidence="2 15">Belongs to the cation transport ATPase (P-type) (TC 3.A.3) family. Type IV subfamily.</text>
</comment>
<dbReference type="GO" id="GO:0000287">
    <property type="term" value="F:magnesium ion binding"/>
    <property type="evidence" value="ECO:0007669"/>
    <property type="project" value="UniProtKB-UniRule"/>
</dbReference>
<dbReference type="FunCoup" id="Q23UD0">
    <property type="interactions" value="9"/>
</dbReference>
<dbReference type="STRING" id="312017.Q23UD0"/>